<dbReference type="PROSITE" id="PS00092">
    <property type="entry name" value="N6_MTASE"/>
    <property type="match status" value="1"/>
</dbReference>
<dbReference type="EC" id="2.1.1.297" evidence="4"/>
<evidence type="ECO:0000256" key="1">
    <source>
        <dbReference type="ARBA" id="ARBA00022603"/>
    </source>
</evidence>
<keyword evidence="8" id="KW-1185">Reference proteome</keyword>
<dbReference type="GO" id="GO:0102559">
    <property type="term" value="F:peptide chain release factor N(5)-glutamine methyltransferase activity"/>
    <property type="evidence" value="ECO:0007669"/>
    <property type="project" value="UniProtKB-EC"/>
</dbReference>
<comment type="catalytic activity">
    <reaction evidence="4">
        <text>L-glutaminyl-[peptide chain release factor] + S-adenosyl-L-methionine = N(5)-methyl-L-glutaminyl-[peptide chain release factor] + S-adenosyl-L-homocysteine + H(+)</text>
        <dbReference type="Rhea" id="RHEA:42896"/>
        <dbReference type="Rhea" id="RHEA-COMP:10271"/>
        <dbReference type="Rhea" id="RHEA-COMP:10272"/>
        <dbReference type="ChEBI" id="CHEBI:15378"/>
        <dbReference type="ChEBI" id="CHEBI:30011"/>
        <dbReference type="ChEBI" id="CHEBI:57856"/>
        <dbReference type="ChEBI" id="CHEBI:59789"/>
        <dbReference type="ChEBI" id="CHEBI:61891"/>
        <dbReference type="EC" id="2.1.1.297"/>
    </reaction>
</comment>
<dbReference type="Pfam" id="PF17827">
    <property type="entry name" value="PrmC_N"/>
    <property type="match status" value="1"/>
</dbReference>
<dbReference type="GO" id="GO:0032259">
    <property type="term" value="P:methylation"/>
    <property type="evidence" value="ECO:0007669"/>
    <property type="project" value="UniProtKB-KW"/>
</dbReference>
<evidence type="ECO:0000256" key="3">
    <source>
        <dbReference type="ARBA" id="ARBA00022691"/>
    </source>
</evidence>
<dbReference type="NCBIfam" id="TIGR00536">
    <property type="entry name" value="hemK_fam"/>
    <property type="match status" value="1"/>
</dbReference>
<evidence type="ECO:0000313" key="7">
    <source>
        <dbReference type="EMBL" id="KGB21298.1"/>
    </source>
</evidence>
<dbReference type="InterPro" id="IPR002052">
    <property type="entry name" value="DNA_methylase_N6_adenine_CS"/>
</dbReference>
<dbReference type="CDD" id="cd02440">
    <property type="entry name" value="AdoMet_MTases"/>
    <property type="match status" value="1"/>
</dbReference>
<dbReference type="PANTHER" id="PTHR18895">
    <property type="entry name" value="HEMK METHYLTRANSFERASE"/>
    <property type="match status" value="1"/>
</dbReference>
<evidence type="ECO:0000256" key="2">
    <source>
        <dbReference type="ARBA" id="ARBA00022679"/>
    </source>
</evidence>
<dbReference type="GeneID" id="89476818"/>
<dbReference type="InterPro" id="IPR050320">
    <property type="entry name" value="N5-glutamine_MTase"/>
</dbReference>
<organism evidence="7 8">
    <name type="scientific">Acetobacter tropicalis</name>
    <dbReference type="NCBI Taxonomy" id="104102"/>
    <lineage>
        <taxon>Bacteria</taxon>
        <taxon>Pseudomonadati</taxon>
        <taxon>Pseudomonadota</taxon>
        <taxon>Alphaproteobacteria</taxon>
        <taxon>Acetobacterales</taxon>
        <taxon>Acetobacteraceae</taxon>
        <taxon>Acetobacter</taxon>
    </lineage>
</organism>
<dbReference type="HAMAP" id="MF_02126">
    <property type="entry name" value="RF_methyltr_PrmC"/>
    <property type="match status" value="1"/>
</dbReference>
<dbReference type="InterPro" id="IPR004556">
    <property type="entry name" value="HemK-like"/>
</dbReference>
<comment type="caution">
    <text evidence="7">The sequence shown here is derived from an EMBL/GenBank/DDBJ whole genome shotgun (WGS) entry which is preliminary data.</text>
</comment>
<dbReference type="RefSeq" id="WP_035381785.1">
    <property type="nucleotide sequence ID" value="NZ_JACAOJ010000011.1"/>
</dbReference>
<dbReference type="PANTHER" id="PTHR18895:SF74">
    <property type="entry name" value="MTRF1L RELEASE FACTOR GLUTAMINE METHYLTRANSFERASE"/>
    <property type="match status" value="1"/>
</dbReference>
<dbReference type="AlphaFoldDB" id="A0A095AX40"/>
<comment type="similarity">
    <text evidence="4">Belongs to the protein N5-glutamine methyltransferase family. PrmC subfamily.</text>
</comment>
<proteinExistence type="inferred from homology"/>
<evidence type="ECO:0000259" key="5">
    <source>
        <dbReference type="Pfam" id="PF13847"/>
    </source>
</evidence>
<sequence>MSRAEKHAASQPLGQLLAHGAQVLAASAIENPRREARLLLAYALGKSAEQMLGISPRDEVQEEPFLSYLTRRAAHEPMAFITGSKGFWTLDLAVSRATLIPRGDSETVLACLLDYCPDVQAALSVLDMGTGTGCLLLAALAEYQKAWGIGVDINPDAAILAAHNAKRCGMAQRAFFLAGRWDDALKGQRFDVLLSNPPYIPTSDLAELMPEVRLHEPLTALDGGEDGMEAYRFLCGRLPYLLSPQGVAIFEIGIHQSRDLQHVAEEHGLEIVEIRPDLGGVPRAAVLRVRTDAIT</sequence>
<feature type="binding site" evidence="4">
    <location>
        <position position="152"/>
    </location>
    <ligand>
        <name>S-adenosyl-L-methionine</name>
        <dbReference type="ChEBI" id="CHEBI:59789"/>
    </ligand>
</feature>
<dbReference type="Gene3D" id="1.10.8.10">
    <property type="entry name" value="DNA helicase RuvA subunit, C-terminal domain"/>
    <property type="match status" value="1"/>
</dbReference>
<feature type="domain" description="Release factor glutamine methyltransferase N-terminal" evidence="6">
    <location>
        <begin position="15"/>
        <end position="83"/>
    </location>
</feature>
<dbReference type="Pfam" id="PF13847">
    <property type="entry name" value="Methyltransf_31"/>
    <property type="match status" value="1"/>
</dbReference>
<dbReference type="Proteomes" id="UP000029448">
    <property type="component" value="Unassembled WGS sequence"/>
</dbReference>
<dbReference type="Gene3D" id="3.40.50.150">
    <property type="entry name" value="Vaccinia Virus protein VP39"/>
    <property type="match status" value="1"/>
</dbReference>
<evidence type="ECO:0000259" key="6">
    <source>
        <dbReference type="Pfam" id="PF17827"/>
    </source>
</evidence>
<dbReference type="InterPro" id="IPR025714">
    <property type="entry name" value="Methyltranfer_dom"/>
</dbReference>
<dbReference type="InterPro" id="IPR019874">
    <property type="entry name" value="RF_methyltr_PrmC"/>
</dbReference>
<comment type="function">
    <text evidence="4">Methylates the class 1 translation termination release factors RF1/PrfA and RF2/PrfB on the glutamine residue of the universally conserved GGQ motif.</text>
</comment>
<dbReference type="PATRIC" id="fig|104102.7.peg.2899"/>
<accession>A0A095AX40</accession>
<name>A0A095AX40_9PROT</name>
<dbReference type="STRING" id="104102.AtDm6_2934"/>
<evidence type="ECO:0000313" key="8">
    <source>
        <dbReference type="Proteomes" id="UP000029448"/>
    </source>
</evidence>
<dbReference type="SUPFAM" id="SSF53335">
    <property type="entry name" value="S-adenosyl-L-methionine-dependent methyltransferases"/>
    <property type="match status" value="1"/>
</dbReference>
<keyword evidence="2 4" id="KW-0808">Transferase</keyword>
<reference evidence="7 8" key="1">
    <citation type="submission" date="2014-06" db="EMBL/GenBank/DDBJ databases">
        <title>Functional and comparative genomic analyses of the Drosophila gut microbiota identify candidate symbiosis factors.</title>
        <authorList>
            <person name="Newell P.D."/>
            <person name="Chaston J.M."/>
            <person name="Douglas A.E."/>
        </authorList>
    </citation>
    <scope>NUCLEOTIDE SEQUENCE [LARGE SCALE GENOMIC DNA]</scope>
    <source>
        <strain evidence="7 8">DmCS_006</strain>
    </source>
</reference>
<feature type="domain" description="Methyltransferase" evidence="5">
    <location>
        <begin position="122"/>
        <end position="198"/>
    </location>
</feature>
<dbReference type="GO" id="GO:0003676">
    <property type="term" value="F:nucleic acid binding"/>
    <property type="evidence" value="ECO:0007669"/>
    <property type="project" value="InterPro"/>
</dbReference>
<dbReference type="EMBL" id="JOKM01000102">
    <property type="protein sequence ID" value="KGB21298.1"/>
    <property type="molecule type" value="Genomic_DNA"/>
</dbReference>
<keyword evidence="3 4" id="KW-0949">S-adenosyl-L-methionine</keyword>
<feature type="binding site" evidence="4">
    <location>
        <begin position="196"/>
        <end position="199"/>
    </location>
    <ligand>
        <name>substrate</name>
    </ligand>
</feature>
<gene>
    <name evidence="4" type="primary">prmC</name>
    <name evidence="7" type="ORF">AtDm6_2934</name>
</gene>
<dbReference type="InterPro" id="IPR040758">
    <property type="entry name" value="PrmC_N"/>
</dbReference>
<feature type="binding site" evidence="4">
    <location>
        <position position="181"/>
    </location>
    <ligand>
        <name>S-adenosyl-L-methionine</name>
        <dbReference type="ChEBI" id="CHEBI:59789"/>
    </ligand>
</feature>
<protein>
    <recommendedName>
        <fullName evidence="4">Release factor glutamine methyltransferase</fullName>
        <shortName evidence="4">RF MTase</shortName>
        <ecNumber evidence="4">2.1.1.297</ecNumber>
    </recommendedName>
    <alternativeName>
        <fullName evidence="4">N5-glutamine methyltransferase PrmC</fullName>
    </alternativeName>
    <alternativeName>
        <fullName evidence="4">Protein-(glutamine-N5) MTase PrmC</fullName>
    </alternativeName>
    <alternativeName>
        <fullName evidence="4">Protein-glutamine N-methyltransferase PrmC</fullName>
    </alternativeName>
</protein>
<feature type="binding site" evidence="4">
    <location>
        <begin position="129"/>
        <end position="133"/>
    </location>
    <ligand>
        <name>S-adenosyl-L-methionine</name>
        <dbReference type="ChEBI" id="CHEBI:59789"/>
    </ligand>
</feature>
<keyword evidence="1 4" id="KW-0489">Methyltransferase</keyword>
<dbReference type="NCBIfam" id="TIGR03534">
    <property type="entry name" value="RF_mod_PrmC"/>
    <property type="match status" value="1"/>
</dbReference>
<evidence type="ECO:0000256" key="4">
    <source>
        <dbReference type="HAMAP-Rule" id="MF_02126"/>
    </source>
</evidence>
<feature type="binding site" evidence="4">
    <location>
        <position position="196"/>
    </location>
    <ligand>
        <name>S-adenosyl-L-methionine</name>
        <dbReference type="ChEBI" id="CHEBI:59789"/>
    </ligand>
</feature>
<dbReference type="InterPro" id="IPR029063">
    <property type="entry name" value="SAM-dependent_MTases_sf"/>
</dbReference>